<evidence type="ECO:0000256" key="2">
    <source>
        <dbReference type="ARBA" id="ARBA00008197"/>
    </source>
</evidence>
<comment type="similarity">
    <text evidence="2">Belongs to the PET117 family.</text>
</comment>
<evidence type="ECO:0000313" key="7">
    <source>
        <dbReference type="RefSeq" id="XP_012696294.1"/>
    </source>
</evidence>
<reference evidence="7" key="1">
    <citation type="submission" date="2025-08" db="UniProtKB">
        <authorList>
            <consortium name="RefSeq"/>
        </authorList>
    </citation>
    <scope>IDENTIFICATION</scope>
</reference>
<gene>
    <name evidence="7" type="primary">LOC105911930</name>
</gene>
<comment type="subcellular location">
    <subcellularLocation>
        <location evidence="1">Mitochondrion</location>
    </subcellularLocation>
</comment>
<dbReference type="GeneID" id="105911930"/>
<dbReference type="RefSeq" id="XP_012696294.1">
    <property type="nucleotide sequence ID" value="XM_012840840.3"/>
</dbReference>
<feature type="signal peptide" evidence="5">
    <location>
        <begin position="1"/>
        <end position="22"/>
    </location>
</feature>
<dbReference type="PANTHER" id="PTHR28163">
    <property type="entry name" value="PROTEIN PET117 HOMOLOG, MITOCHONDRIAL"/>
    <property type="match status" value="1"/>
</dbReference>
<evidence type="ECO:0000256" key="3">
    <source>
        <dbReference type="ARBA" id="ARBA00022946"/>
    </source>
</evidence>
<evidence type="ECO:0000256" key="1">
    <source>
        <dbReference type="ARBA" id="ARBA00004173"/>
    </source>
</evidence>
<keyword evidence="3" id="KW-0809">Transit peptide</keyword>
<feature type="chain" id="PRO_5027996309" evidence="5">
    <location>
        <begin position="23"/>
        <end position="84"/>
    </location>
</feature>
<protein>
    <submittedName>
        <fullName evidence="7">Protein PET117 homolog, mitochondrial isoform X1</fullName>
    </submittedName>
</protein>
<dbReference type="KEGG" id="char:105911930"/>
<dbReference type="InterPro" id="IPR031568">
    <property type="entry name" value="Pet117"/>
</dbReference>
<dbReference type="AlphaFoldDB" id="A0A6P3WE25"/>
<sequence>MSTASKVVLGLSVVLTISTVAGVHLNQNWDRQRLHEGVLRDVERVERKRENLRLLEEQIQLTKGLEAARDLRETAAASQTAQNQ</sequence>
<dbReference type="GO" id="GO:0033617">
    <property type="term" value="P:mitochondrial respiratory chain complex IV assembly"/>
    <property type="evidence" value="ECO:0007669"/>
    <property type="project" value="TreeGrafter"/>
</dbReference>
<name>A0A6P3WE25_CLUHA</name>
<evidence type="ECO:0000256" key="4">
    <source>
        <dbReference type="ARBA" id="ARBA00023128"/>
    </source>
</evidence>
<organism evidence="6 7">
    <name type="scientific">Clupea harengus</name>
    <name type="common">Atlantic herring</name>
    <dbReference type="NCBI Taxonomy" id="7950"/>
    <lineage>
        <taxon>Eukaryota</taxon>
        <taxon>Metazoa</taxon>
        <taxon>Chordata</taxon>
        <taxon>Craniata</taxon>
        <taxon>Vertebrata</taxon>
        <taxon>Euteleostomi</taxon>
        <taxon>Actinopterygii</taxon>
        <taxon>Neopterygii</taxon>
        <taxon>Teleostei</taxon>
        <taxon>Clupei</taxon>
        <taxon>Clupeiformes</taxon>
        <taxon>Clupeoidei</taxon>
        <taxon>Clupeidae</taxon>
        <taxon>Clupea</taxon>
    </lineage>
</organism>
<proteinExistence type="inferred from homology"/>
<keyword evidence="4" id="KW-0496">Mitochondrion</keyword>
<evidence type="ECO:0000256" key="5">
    <source>
        <dbReference type="SAM" id="SignalP"/>
    </source>
</evidence>
<keyword evidence="5" id="KW-0732">Signal</keyword>
<dbReference type="PANTHER" id="PTHR28163:SF1">
    <property type="entry name" value="PROTEIN PET117 HOMOLOG, MITOCHONDRIAL"/>
    <property type="match status" value="1"/>
</dbReference>
<keyword evidence="6" id="KW-1185">Reference proteome</keyword>
<dbReference type="Proteomes" id="UP000515152">
    <property type="component" value="Chromosome 24"/>
</dbReference>
<dbReference type="GO" id="GO:0005739">
    <property type="term" value="C:mitochondrion"/>
    <property type="evidence" value="ECO:0007669"/>
    <property type="project" value="UniProtKB-SubCell"/>
</dbReference>
<accession>A0A6P3WE25</accession>
<evidence type="ECO:0000313" key="6">
    <source>
        <dbReference type="Proteomes" id="UP000515152"/>
    </source>
</evidence>
<dbReference type="OrthoDB" id="4080456at2759"/>
<dbReference type="Pfam" id="PF15786">
    <property type="entry name" value="PET117"/>
    <property type="match status" value="1"/>
</dbReference>